<feature type="region of interest" description="Disordered" evidence="1">
    <location>
        <begin position="1"/>
        <end position="43"/>
    </location>
</feature>
<evidence type="ECO:0000313" key="3">
    <source>
        <dbReference type="EMBL" id="KAF1950864.1"/>
    </source>
</evidence>
<protein>
    <submittedName>
        <fullName evidence="3">Ribonuclease H1 small subunit</fullName>
    </submittedName>
</protein>
<dbReference type="GO" id="GO:0006401">
    <property type="term" value="P:RNA catabolic process"/>
    <property type="evidence" value="ECO:0007669"/>
    <property type="project" value="InterPro"/>
</dbReference>
<dbReference type="Gene3D" id="2.40.128.680">
    <property type="match status" value="1"/>
</dbReference>
<feature type="compositionally biased region" description="Acidic residues" evidence="1">
    <location>
        <begin position="93"/>
        <end position="106"/>
    </location>
</feature>
<reference evidence="3" key="1">
    <citation type="journal article" date="2020" name="Stud. Mycol.">
        <title>101 Dothideomycetes genomes: a test case for predicting lifestyles and emergence of pathogens.</title>
        <authorList>
            <person name="Haridas S."/>
            <person name="Albert R."/>
            <person name="Binder M."/>
            <person name="Bloem J."/>
            <person name="Labutti K."/>
            <person name="Salamov A."/>
            <person name="Andreopoulos B."/>
            <person name="Baker S."/>
            <person name="Barry K."/>
            <person name="Bills G."/>
            <person name="Bluhm B."/>
            <person name="Cannon C."/>
            <person name="Castanera R."/>
            <person name="Culley D."/>
            <person name="Daum C."/>
            <person name="Ezra D."/>
            <person name="Gonzalez J."/>
            <person name="Henrissat B."/>
            <person name="Kuo A."/>
            <person name="Liang C."/>
            <person name="Lipzen A."/>
            <person name="Lutzoni F."/>
            <person name="Magnuson J."/>
            <person name="Mondo S."/>
            <person name="Nolan M."/>
            <person name="Ohm R."/>
            <person name="Pangilinan J."/>
            <person name="Park H.-J."/>
            <person name="Ramirez L."/>
            <person name="Alfaro M."/>
            <person name="Sun H."/>
            <person name="Tritt A."/>
            <person name="Yoshinaga Y."/>
            <person name="Zwiers L.-H."/>
            <person name="Turgeon B."/>
            <person name="Goodwin S."/>
            <person name="Spatafora J."/>
            <person name="Crous P."/>
            <person name="Grigoriev I."/>
        </authorList>
    </citation>
    <scope>NUCLEOTIDE SEQUENCE</scope>
    <source>
        <strain evidence="3">CBS 675.92</strain>
    </source>
</reference>
<dbReference type="PANTHER" id="PTHR47204:SF1">
    <property type="entry name" value="RIBONUCLEASE H2 SUBUNIT C"/>
    <property type="match status" value="1"/>
</dbReference>
<feature type="compositionally biased region" description="Polar residues" evidence="1">
    <location>
        <begin position="1"/>
        <end position="17"/>
    </location>
</feature>
<dbReference type="GO" id="GO:0032299">
    <property type="term" value="C:ribonuclease H2 complex"/>
    <property type="evidence" value="ECO:0007669"/>
    <property type="project" value="InterPro"/>
</dbReference>
<feature type="region of interest" description="Disordered" evidence="1">
    <location>
        <begin position="78"/>
        <end position="106"/>
    </location>
</feature>
<dbReference type="AlphaFoldDB" id="A0A6A5TFE3"/>
<evidence type="ECO:0000313" key="2">
    <source>
        <dbReference type="EMBL" id="KAF1948897.1"/>
    </source>
</evidence>
<accession>A0A6A5TFE3</accession>
<feature type="compositionally biased region" description="Polar residues" evidence="1">
    <location>
        <begin position="78"/>
        <end position="87"/>
    </location>
</feature>
<dbReference type="CDD" id="cd09271">
    <property type="entry name" value="RNase_H2-C"/>
    <property type="match status" value="1"/>
</dbReference>
<feature type="compositionally biased region" description="Basic and acidic residues" evidence="1">
    <location>
        <begin position="34"/>
        <end position="43"/>
    </location>
</feature>
<dbReference type="Proteomes" id="UP000800035">
    <property type="component" value="Unassembled WGS sequence"/>
</dbReference>
<sequence>MLSIQPPTSKPQKSTPNLLPARINHNGPINSTERFFRPTKDDKGTSHVYLRGRHLHGTTVALPSTHTGAVVHITDNLLPQSQTQSHIHPQDQADGEEREDEDEDLREEVKVVEVLGEFDEVVVWGHAETVDEEKDAFVRGMREWVGFAEAMHGQEEEGEKGEGVKEG</sequence>
<dbReference type="OrthoDB" id="6222486at2759"/>
<dbReference type="EMBL" id="ML977046">
    <property type="protein sequence ID" value="KAF1948897.1"/>
    <property type="molecule type" value="Genomic_DNA"/>
</dbReference>
<dbReference type="Pfam" id="PF08615">
    <property type="entry name" value="RNase_H2_suC"/>
    <property type="match status" value="1"/>
</dbReference>
<name>A0A6A5TFE3_9PLEO</name>
<dbReference type="PANTHER" id="PTHR47204">
    <property type="entry name" value="OS02G0168900 PROTEIN"/>
    <property type="match status" value="1"/>
</dbReference>
<dbReference type="EMBL" id="ML977022">
    <property type="protein sequence ID" value="KAF1950864.1"/>
    <property type="molecule type" value="Genomic_DNA"/>
</dbReference>
<dbReference type="InterPro" id="IPR013924">
    <property type="entry name" value="RNase_H2_suC"/>
</dbReference>
<organism evidence="3 4">
    <name type="scientific">Byssothecium circinans</name>
    <dbReference type="NCBI Taxonomy" id="147558"/>
    <lineage>
        <taxon>Eukaryota</taxon>
        <taxon>Fungi</taxon>
        <taxon>Dikarya</taxon>
        <taxon>Ascomycota</taxon>
        <taxon>Pezizomycotina</taxon>
        <taxon>Dothideomycetes</taxon>
        <taxon>Pleosporomycetidae</taxon>
        <taxon>Pleosporales</taxon>
        <taxon>Massarineae</taxon>
        <taxon>Massarinaceae</taxon>
        <taxon>Byssothecium</taxon>
    </lineage>
</organism>
<gene>
    <name evidence="3" type="ORF">CC80DRAFT_426090</name>
    <name evidence="2" type="ORF">CC80DRAFT_430463</name>
</gene>
<keyword evidence="4" id="KW-1185">Reference proteome</keyword>
<proteinExistence type="predicted"/>
<evidence type="ECO:0000256" key="1">
    <source>
        <dbReference type="SAM" id="MobiDB-lite"/>
    </source>
</evidence>
<evidence type="ECO:0000313" key="4">
    <source>
        <dbReference type="Proteomes" id="UP000800035"/>
    </source>
</evidence>